<keyword evidence="2 7" id="KW-0436">Ligase</keyword>
<dbReference type="PROSITE" id="PS00455">
    <property type="entry name" value="AMP_BINDING"/>
    <property type="match status" value="1"/>
</dbReference>
<dbReference type="SUPFAM" id="SSF56801">
    <property type="entry name" value="Acetyl-CoA synthetase-like"/>
    <property type="match status" value="1"/>
</dbReference>
<evidence type="ECO:0000313" key="8">
    <source>
        <dbReference type="Proteomes" id="UP000219467"/>
    </source>
</evidence>
<protein>
    <submittedName>
        <fullName evidence="7">Acyl-CoA synthetase (AMP-forming)/AMP-acid ligase II</fullName>
    </submittedName>
</protein>
<evidence type="ECO:0000256" key="1">
    <source>
        <dbReference type="ARBA" id="ARBA00006432"/>
    </source>
</evidence>
<dbReference type="Pfam" id="PF13193">
    <property type="entry name" value="AMP-binding_C"/>
    <property type="match status" value="1"/>
</dbReference>
<evidence type="ECO:0000256" key="3">
    <source>
        <dbReference type="ARBA" id="ARBA00022741"/>
    </source>
</evidence>
<keyword evidence="4" id="KW-0067">ATP-binding</keyword>
<gene>
    <name evidence="7" type="ORF">SAMN05878503_10785</name>
</gene>
<dbReference type="InterPro" id="IPR045851">
    <property type="entry name" value="AMP-bd_C_sf"/>
</dbReference>
<dbReference type="PANTHER" id="PTHR43201">
    <property type="entry name" value="ACYL-COA SYNTHETASE"/>
    <property type="match status" value="1"/>
</dbReference>
<dbReference type="Pfam" id="PF00501">
    <property type="entry name" value="AMP-binding"/>
    <property type="match status" value="1"/>
</dbReference>
<evidence type="ECO:0000256" key="4">
    <source>
        <dbReference type="ARBA" id="ARBA00022840"/>
    </source>
</evidence>
<dbReference type="GO" id="GO:0005524">
    <property type="term" value="F:ATP binding"/>
    <property type="evidence" value="ECO:0007669"/>
    <property type="project" value="UniProtKB-KW"/>
</dbReference>
<dbReference type="CDD" id="cd05926">
    <property type="entry name" value="FACL_fum10p_like"/>
    <property type="match status" value="1"/>
</dbReference>
<evidence type="ECO:0000259" key="6">
    <source>
        <dbReference type="Pfam" id="PF13193"/>
    </source>
</evidence>
<name>A0A285CTS3_9RHOB</name>
<dbReference type="EMBL" id="OAOQ01000007">
    <property type="protein sequence ID" value="SNX70969.1"/>
    <property type="molecule type" value="Genomic_DNA"/>
</dbReference>
<dbReference type="Gene3D" id="3.40.50.12780">
    <property type="entry name" value="N-terminal domain of ligase-like"/>
    <property type="match status" value="1"/>
</dbReference>
<sequence length="511" mass="53944">MSATLSDLIAFHRNDALAIGAPDRPWLTYAGLRDLVEHTVHALHAAGIGHGDRVAIVLPNGPEMAAAFVAIAEGAVTAPMNPAHRLDEFEFYLADLGAKAVVLADGYDGPALTAATRLGLAVLRLGHDAADPAGSFTLRAETVAPGEPDRATARPRDIALILHTSGTTSRPKIVPLRHGNIAASAHHIAQSLALTPHDRCLNVMPLFHIHGLVGALSASLAAGASVWCAPGFDALRFFGWLEAARPTWYTAVPAMHQAILSRARHNAEILERVPLRFLRSSSASLPAQMMRALADTFRAPVIEAYGMTEAAHQMTANPLPPGAQRPGSVGVAAGPAVRIASETGNWLVEGPGEVVISGPNVMPGYEGNEAANDAAFFEAEGLRWFRTGDQGQLDGDGYLTLTGRLKEIINRGGEKISPLEVDGVLMDHPAVAQVVTFALPHPKLGEEVAAAVVLREGMAADEAAIRAFCAERLADFKVPRRVVLLDEIPKGATGKLQRIGLAEKLGLADPV</sequence>
<dbReference type="InterPro" id="IPR042099">
    <property type="entry name" value="ANL_N_sf"/>
</dbReference>
<accession>A0A285CTS3</accession>
<dbReference type="Proteomes" id="UP000219467">
    <property type="component" value="Unassembled WGS sequence"/>
</dbReference>
<dbReference type="Gene3D" id="3.30.300.30">
    <property type="match status" value="1"/>
</dbReference>
<dbReference type="AlphaFoldDB" id="A0A285CTS3"/>
<dbReference type="InterPro" id="IPR045310">
    <property type="entry name" value="Pcs60-like"/>
</dbReference>
<keyword evidence="3" id="KW-0547">Nucleotide-binding</keyword>
<dbReference type="InterPro" id="IPR025110">
    <property type="entry name" value="AMP-bd_C"/>
</dbReference>
<dbReference type="OrthoDB" id="9803968at2"/>
<feature type="domain" description="AMP-binding enzyme C-terminal" evidence="6">
    <location>
        <begin position="420"/>
        <end position="495"/>
    </location>
</feature>
<dbReference type="RefSeq" id="WP_097030511.1">
    <property type="nucleotide sequence ID" value="NZ_OAOQ01000007.1"/>
</dbReference>
<organism evidence="7 8">
    <name type="scientific">Cereibacter ovatus</name>
    <dbReference type="NCBI Taxonomy" id="439529"/>
    <lineage>
        <taxon>Bacteria</taxon>
        <taxon>Pseudomonadati</taxon>
        <taxon>Pseudomonadota</taxon>
        <taxon>Alphaproteobacteria</taxon>
        <taxon>Rhodobacterales</taxon>
        <taxon>Paracoccaceae</taxon>
        <taxon>Cereibacter</taxon>
    </lineage>
</organism>
<evidence type="ECO:0000313" key="7">
    <source>
        <dbReference type="EMBL" id="SNX70969.1"/>
    </source>
</evidence>
<dbReference type="InterPro" id="IPR000873">
    <property type="entry name" value="AMP-dep_synth/lig_dom"/>
</dbReference>
<dbReference type="GO" id="GO:0006631">
    <property type="term" value="P:fatty acid metabolic process"/>
    <property type="evidence" value="ECO:0007669"/>
    <property type="project" value="TreeGrafter"/>
</dbReference>
<evidence type="ECO:0000256" key="2">
    <source>
        <dbReference type="ARBA" id="ARBA00022598"/>
    </source>
</evidence>
<comment type="similarity">
    <text evidence="1">Belongs to the ATP-dependent AMP-binding enzyme family.</text>
</comment>
<dbReference type="InterPro" id="IPR020845">
    <property type="entry name" value="AMP-binding_CS"/>
</dbReference>
<keyword evidence="8" id="KW-1185">Reference proteome</keyword>
<dbReference type="GO" id="GO:0031956">
    <property type="term" value="F:medium-chain fatty acid-CoA ligase activity"/>
    <property type="evidence" value="ECO:0007669"/>
    <property type="project" value="TreeGrafter"/>
</dbReference>
<evidence type="ECO:0000259" key="5">
    <source>
        <dbReference type="Pfam" id="PF00501"/>
    </source>
</evidence>
<feature type="domain" description="AMP-dependent synthetase/ligase" evidence="5">
    <location>
        <begin position="15"/>
        <end position="365"/>
    </location>
</feature>
<reference evidence="8" key="1">
    <citation type="submission" date="2017-08" db="EMBL/GenBank/DDBJ databases">
        <authorList>
            <person name="Varghese N."/>
            <person name="Submissions S."/>
        </authorList>
    </citation>
    <scope>NUCLEOTIDE SEQUENCE [LARGE SCALE GENOMIC DNA]</scope>
    <source>
        <strain evidence="8">JA234</strain>
    </source>
</reference>
<dbReference type="PANTHER" id="PTHR43201:SF5">
    <property type="entry name" value="MEDIUM-CHAIN ACYL-COA LIGASE ACSF2, MITOCHONDRIAL"/>
    <property type="match status" value="1"/>
</dbReference>
<proteinExistence type="inferred from homology"/>